<name>A0A6J4ITP8_9ACTN</name>
<gene>
    <name evidence="1" type="ORF">AVDCRST_MAG76-2674</name>
</gene>
<organism evidence="1">
    <name type="scientific">uncultured Acidimicrobiales bacterium</name>
    <dbReference type="NCBI Taxonomy" id="310071"/>
    <lineage>
        <taxon>Bacteria</taxon>
        <taxon>Bacillati</taxon>
        <taxon>Actinomycetota</taxon>
        <taxon>Acidimicrobiia</taxon>
        <taxon>Acidimicrobiales</taxon>
        <taxon>environmental samples</taxon>
    </lineage>
</organism>
<evidence type="ECO:0000313" key="1">
    <source>
        <dbReference type="EMBL" id="CAA9258926.1"/>
    </source>
</evidence>
<proteinExistence type="predicted"/>
<feature type="non-terminal residue" evidence="1">
    <location>
        <position position="1"/>
    </location>
</feature>
<accession>A0A6J4ITP8</accession>
<sequence length="51" mass="5300">AGGCRQLGNQQVDPWRQASSDCVGGCPLVPTGRTGSFVAWPAGCRRRSGPV</sequence>
<protein>
    <submittedName>
        <fullName evidence="1">Uncharacterized protein</fullName>
    </submittedName>
</protein>
<dbReference type="AlphaFoldDB" id="A0A6J4ITP8"/>
<dbReference type="EMBL" id="CADCSZ010000164">
    <property type="protein sequence ID" value="CAA9258926.1"/>
    <property type="molecule type" value="Genomic_DNA"/>
</dbReference>
<reference evidence="1" key="1">
    <citation type="submission" date="2020-02" db="EMBL/GenBank/DDBJ databases">
        <authorList>
            <person name="Meier V. D."/>
        </authorList>
    </citation>
    <scope>NUCLEOTIDE SEQUENCE</scope>
    <source>
        <strain evidence="1">AVDCRST_MAG76</strain>
    </source>
</reference>
<feature type="non-terminal residue" evidence="1">
    <location>
        <position position="51"/>
    </location>
</feature>